<proteinExistence type="predicted"/>
<comment type="caution">
    <text evidence="1">The sequence shown here is derived from an EMBL/GenBank/DDBJ whole genome shotgun (WGS) entry which is preliminary data.</text>
</comment>
<keyword evidence="2" id="KW-1185">Reference proteome</keyword>
<sequence length="166" mass="17937">MHESQLVQLAKAIPSMIPLAIKKALQPGKDKLTRLCSTVQVLESEVNTLRKEVAALSAPPSTGHPTPHEPAKLAKSLPALISQTVKKKMKSMCETLTKLCSGVDVVEGVVISLYTKLRERKSQTSMEVPYMSSLDAAMVAPSTVRGPIDDLFEGLGDEAEHLGNEF</sequence>
<name>A0ABS8V6P4_DATST</name>
<organism evidence="1 2">
    <name type="scientific">Datura stramonium</name>
    <name type="common">Jimsonweed</name>
    <name type="synonym">Common thornapple</name>
    <dbReference type="NCBI Taxonomy" id="4076"/>
    <lineage>
        <taxon>Eukaryota</taxon>
        <taxon>Viridiplantae</taxon>
        <taxon>Streptophyta</taxon>
        <taxon>Embryophyta</taxon>
        <taxon>Tracheophyta</taxon>
        <taxon>Spermatophyta</taxon>
        <taxon>Magnoliopsida</taxon>
        <taxon>eudicotyledons</taxon>
        <taxon>Gunneridae</taxon>
        <taxon>Pentapetalae</taxon>
        <taxon>asterids</taxon>
        <taxon>lamiids</taxon>
        <taxon>Solanales</taxon>
        <taxon>Solanaceae</taxon>
        <taxon>Solanoideae</taxon>
        <taxon>Datureae</taxon>
        <taxon>Datura</taxon>
    </lineage>
</organism>
<protein>
    <submittedName>
        <fullName evidence="1">Uncharacterized protein</fullName>
    </submittedName>
</protein>
<reference evidence="1 2" key="1">
    <citation type="journal article" date="2021" name="BMC Genomics">
        <title>Datura genome reveals duplications of psychoactive alkaloid biosynthetic genes and high mutation rate following tissue culture.</title>
        <authorList>
            <person name="Rajewski A."/>
            <person name="Carter-House D."/>
            <person name="Stajich J."/>
            <person name="Litt A."/>
        </authorList>
    </citation>
    <scope>NUCLEOTIDE SEQUENCE [LARGE SCALE GENOMIC DNA]</scope>
    <source>
        <strain evidence="1">AR-01</strain>
    </source>
</reference>
<dbReference type="EMBL" id="JACEIK010003526">
    <property type="protein sequence ID" value="MCD9642067.1"/>
    <property type="molecule type" value="Genomic_DNA"/>
</dbReference>
<gene>
    <name evidence="1" type="ORF">HAX54_028665</name>
</gene>
<accession>A0ABS8V6P4</accession>
<evidence type="ECO:0000313" key="1">
    <source>
        <dbReference type="EMBL" id="MCD9642067.1"/>
    </source>
</evidence>
<dbReference type="Proteomes" id="UP000823775">
    <property type="component" value="Unassembled WGS sequence"/>
</dbReference>
<evidence type="ECO:0000313" key="2">
    <source>
        <dbReference type="Proteomes" id="UP000823775"/>
    </source>
</evidence>